<feature type="region of interest" description="Disordered" evidence="1">
    <location>
        <begin position="187"/>
        <end position="209"/>
    </location>
</feature>
<evidence type="ECO:0000313" key="3">
    <source>
        <dbReference type="EMBL" id="AHY48389.1"/>
    </source>
</evidence>
<reference evidence="4" key="2">
    <citation type="submission" date="2023-11" db="EMBL/GenBank/DDBJ databases">
        <title>MicrobeMod: A computational toolkit for identifying prokaryotic methylation and restriction-modification with nanopore sequencing.</title>
        <authorList>
            <person name="Crits-Christoph A."/>
            <person name="Kang S.C."/>
            <person name="Lee H."/>
            <person name="Ostrov N."/>
        </authorList>
    </citation>
    <scope>NUCLEOTIDE SEQUENCE</scope>
    <source>
        <strain evidence="4">ATCC 51242</strain>
    </source>
</reference>
<feature type="compositionally biased region" description="Basic and acidic residues" evidence="1">
    <location>
        <begin position="67"/>
        <end position="89"/>
    </location>
</feature>
<dbReference type="AlphaFoldDB" id="A0A023X8L3"/>
<dbReference type="Proteomes" id="UP001281130">
    <property type="component" value="Unassembled WGS sequence"/>
</dbReference>
<dbReference type="EMBL" id="CP007517">
    <property type="protein sequence ID" value="AHY48389.1"/>
    <property type="molecule type" value="Genomic_DNA"/>
</dbReference>
<feature type="region of interest" description="Disordered" evidence="1">
    <location>
        <begin position="67"/>
        <end position="90"/>
    </location>
</feature>
<feature type="region of interest" description="Disordered" evidence="1">
    <location>
        <begin position="1"/>
        <end position="49"/>
    </location>
</feature>
<proteinExistence type="predicted"/>
<evidence type="ECO:0000313" key="5">
    <source>
        <dbReference type="Proteomes" id="UP000025229"/>
    </source>
</evidence>
<evidence type="ECO:0000259" key="2">
    <source>
        <dbReference type="Pfam" id="PF03432"/>
    </source>
</evidence>
<name>A0A023X8L3_RUBRA</name>
<evidence type="ECO:0000256" key="1">
    <source>
        <dbReference type="SAM" id="MobiDB-lite"/>
    </source>
</evidence>
<dbReference type="Pfam" id="PF03432">
    <property type="entry name" value="Relaxase"/>
    <property type="match status" value="1"/>
</dbReference>
<feature type="compositionally biased region" description="Polar residues" evidence="1">
    <location>
        <begin position="1"/>
        <end position="10"/>
    </location>
</feature>
<accession>A0A023X8L3</accession>
<dbReference type="HOGENOM" id="CLU_1314628_0_0_11"/>
<dbReference type="KEGG" id="rrd:RradSPS_3106"/>
<feature type="compositionally biased region" description="Low complexity" evidence="1">
    <location>
        <begin position="13"/>
        <end position="25"/>
    </location>
</feature>
<reference evidence="3 5" key="1">
    <citation type="submission" date="2014-03" db="EMBL/GenBank/DDBJ databases">
        <title>Complete genome sequence of the Radio-Resistant Rubrobacter radiotolerans RSPS-4.</title>
        <authorList>
            <person name="Egas C.C."/>
            <person name="Barroso C.C."/>
            <person name="Froufe H.J.C."/>
            <person name="Pacheco J.J."/>
            <person name="Albuquerque L.L."/>
            <person name="da Costa M.M.S."/>
        </authorList>
    </citation>
    <scope>NUCLEOTIDE SEQUENCE [LARGE SCALE GENOMIC DNA]</scope>
    <source>
        <strain evidence="3 5">RSPS-4</strain>
        <plasmid evidence="3 5">3</plasmid>
    </source>
</reference>
<dbReference type="Proteomes" id="UP000025229">
    <property type="component" value="Plasmid 3"/>
</dbReference>
<sequence>MSPNVYNVSYTHAAGNSGSAARGARYVTRRPDLSREERGEGREPTRESEWREIEYVGDRERFVREANRRRNEKRELAERNGKDFSKDRSPGAAQYVHVVISPENGRQMSDGDFYGIAREWTHDEAGRELPHVGAVHRDSGSAGSGEGHDHLHLLIARDKFGKEELAERKERSEELVRDIERFRGLERETGRHIGRELPGPGTPEREMER</sequence>
<feature type="domain" description="MobA/VirD2-like nuclease" evidence="2">
    <location>
        <begin position="71"/>
        <end position="185"/>
    </location>
</feature>
<keyword evidence="5" id="KW-1185">Reference proteome</keyword>
<dbReference type="InterPro" id="IPR005094">
    <property type="entry name" value="Endonuclease_MobA/VirD2"/>
</dbReference>
<keyword evidence="3" id="KW-0614">Plasmid</keyword>
<protein>
    <recommendedName>
        <fullName evidence="2">MobA/VirD2-like nuclease domain-containing protein</fullName>
    </recommendedName>
</protein>
<dbReference type="RefSeq" id="WP_041339358.1">
    <property type="nucleotide sequence ID" value="NZ_CP007517.1"/>
</dbReference>
<dbReference type="EMBL" id="JAWXXX010000004">
    <property type="protein sequence ID" value="MDX5895634.1"/>
    <property type="molecule type" value="Genomic_DNA"/>
</dbReference>
<feature type="compositionally biased region" description="Basic and acidic residues" evidence="1">
    <location>
        <begin position="29"/>
        <end position="49"/>
    </location>
</feature>
<organism evidence="3 5">
    <name type="scientific">Rubrobacter radiotolerans</name>
    <name type="common">Arthrobacter radiotolerans</name>
    <dbReference type="NCBI Taxonomy" id="42256"/>
    <lineage>
        <taxon>Bacteria</taxon>
        <taxon>Bacillati</taxon>
        <taxon>Actinomycetota</taxon>
        <taxon>Rubrobacteria</taxon>
        <taxon>Rubrobacterales</taxon>
        <taxon>Rubrobacteraceae</taxon>
        <taxon>Rubrobacter</taxon>
    </lineage>
</organism>
<gene>
    <name evidence="3" type="ORF">RradSPS_3106</name>
    <name evidence="4" type="ORF">SIL72_16510</name>
</gene>
<evidence type="ECO:0000313" key="4">
    <source>
        <dbReference type="EMBL" id="MDX5895634.1"/>
    </source>
</evidence>
<geneLocation type="plasmid" evidence="3">
    <name>3</name>
</geneLocation>